<feature type="chain" id="PRO_5030554789" description="NAD(P)-binding domain-containing protein" evidence="1">
    <location>
        <begin position="16"/>
        <end position="354"/>
    </location>
</feature>
<accession>A0A7S3JP41</accession>
<evidence type="ECO:0000313" key="3">
    <source>
        <dbReference type="EMBL" id="CAE0360274.1"/>
    </source>
</evidence>
<dbReference type="Gene3D" id="3.40.50.720">
    <property type="entry name" value="NAD(P)-binding Rossmann-like Domain"/>
    <property type="match status" value="1"/>
</dbReference>
<protein>
    <recommendedName>
        <fullName evidence="2">NAD(P)-binding domain-containing protein</fullName>
    </recommendedName>
</protein>
<feature type="domain" description="NAD(P)-binding" evidence="2">
    <location>
        <begin position="65"/>
        <end position="322"/>
    </location>
</feature>
<dbReference type="PANTHER" id="PTHR15020:SF50">
    <property type="entry name" value="UPF0659 PROTEIN YMR090W"/>
    <property type="match status" value="1"/>
</dbReference>
<dbReference type="InterPro" id="IPR016040">
    <property type="entry name" value="NAD(P)-bd_dom"/>
</dbReference>
<dbReference type="InterPro" id="IPR036291">
    <property type="entry name" value="NAD(P)-bd_dom_sf"/>
</dbReference>
<dbReference type="AlphaFoldDB" id="A0A7S3JP41"/>
<dbReference type="SUPFAM" id="SSF51735">
    <property type="entry name" value="NAD(P)-binding Rossmann-fold domains"/>
    <property type="match status" value="1"/>
</dbReference>
<dbReference type="EMBL" id="HBIJ01001346">
    <property type="protein sequence ID" value="CAE0360274.1"/>
    <property type="molecule type" value="Transcribed_RNA"/>
</dbReference>
<sequence length="354" mass="38499">MHFTFFFFLQDVCNALVLTPHALPSKIRTRSHQTPTTMVFGQALRVIRGGQTTTQASGMKVAVIGSSGNVGRVVTKELLDGGYDVTAVVRSVESGDKIYEYLTKNVYCENFPNIRIADISNPDDESNLRSALRGVEKIIICTGTTAFPTKAWAGGDVSTTDVSKVVLNALIERSFDRELTMKYLSAIGLNTPQVVDADGVERVTHCVDEKSLSHIVLMSSVGVSRRMEFPFTILNTCGVLDAKAKGEAAVMNTARKINADWTIVRPGQLFGEPYTNNKYIGTLFKLDKDDQTQGLEFKKGDSGAGDTLRGSLAHVLVQTLKNEATRNIDFTVLTIKGRAPDVATLNAQLTTALA</sequence>
<name>A0A7S3JP41_9STRA</name>
<reference evidence="3" key="1">
    <citation type="submission" date="2021-01" db="EMBL/GenBank/DDBJ databases">
        <authorList>
            <person name="Corre E."/>
            <person name="Pelletier E."/>
            <person name="Niang G."/>
            <person name="Scheremetjew M."/>
            <person name="Finn R."/>
            <person name="Kale V."/>
            <person name="Holt S."/>
            <person name="Cochrane G."/>
            <person name="Meng A."/>
            <person name="Brown T."/>
            <person name="Cohen L."/>
        </authorList>
    </citation>
    <scope>NUCLEOTIDE SEQUENCE</scope>
    <source>
        <strain evidence="3">CCMP1510</strain>
    </source>
</reference>
<proteinExistence type="predicted"/>
<evidence type="ECO:0000256" key="1">
    <source>
        <dbReference type="SAM" id="SignalP"/>
    </source>
</evidence>
<organism evidence="3">
    <name type="scientific">Aureoumbra lagunensis</name>
    <dbReference type="NCBI Taxonomy" id="44058"/>
    <lineage>
        <taxon>Eukaryota</taxon>
        <taxon>Sar</taxon>
        <taxon>Stramenopiles</taxon>
        <taxon>Ochrophyta</taxon>
        <taxon>Pelagophyceae</taxon>
        <taxon>Pelagomonadales</taxon>
        <taxon>Aureoumbra</taxon>
    </lineage>
</organism>
<feature type="signal peptide" evidence="1">
    <location>
        <begin position="1"/>
        <end position="15"/>
    </location>
</feature>
<dbReference type="PANTHER" id="PTHR15020">
    <property type="entry name" value="FLAVIN REDUCTASE-RELATED"/>
    <property type="match status" value="1"/>
</dbReference>
<evidence type="ECO:0000259" key="2">
    <source>
        <dbReference type="Pfam" id="PF13460"/>
    </source>
</evidence>
<keyword evidence="1" id="KW-0732">Signal</keyword>
<gene>
    <name evidence="3" type="ORF">ALAG00032_LOCUS1004</name>
</gene>
<dbReference type="Pfam" id="PF13460">
    <property type="entry name" value="NAD_binding_10"/>
    <property type="match status" value="1"/>
</dbReference>